<sequence length="151" mass="15703">RRLWFFKHKRLHGQSGGVVGLGGHDPLDYALVSATNGDIALTGRHFFPVSYDLDVNGDDVVDGKRTDDLVCDHVGRLGFSPDLFGSQHAALASAPTTSGYHTSAGNDVGKGVCHGSSRDCLCSGMIDTASNGGCGHPELPKAVSPATTLLA</sequence>
<evidence type="ECO:0000313" key="2">
    <source>
        <dbReference type="Proteomes" id="UP000824469"/>
    </source>
</evidence>
<keyword evidence="2" id="KW-1185">Reference proteome</keyword>
<organism evidence="1 2">
    <name type="scientific">Taxus chinensis</name>
    <name type="common">Chinese yew</name>
    <name type="synonym">Taxus wallichiana var. chinensis</name>
    <dbReference type="NCBI Taxonomy" id="29808"/>
    <lineage>
        <taxon>Eukaryota</taxon>
        <taxon>Viridiplantae</taxon>
        <taxon>Streptophyta</taxon>
        <taxon>Embryophyta</taxon>
        <taxon>Tracheophyta</taxon>
        <taxon>Spermatophyta</taxon>
        <taxon>Pinopsida</taxon>
        <taxon>Pinidae</taxon>
        <taxon>Conifers II</taxon>
        <taxon>Cupressales</taxon>
        <taxon>Taxaceae</taxon>
        <taxon>Taxus</taxon>
    </lineage>
</organism>
<dbReference type="AlphaFoldDB" id="A0AA38GNU0"/>
<accession>A0AA38GNU0</accession>
<feature type="non-terminal residue" evidence="1">
    <location>
        <position position="151"/>
    </location>
</feature>
<protein>
    <submittedName>
        <fullName evidence="1">Uncharacterized protein</fullName>
    </submittedName>
</protein>
<name>A0AA38GNU0_TAXCH</name>
<comment type="caution">
    <text evidence="1">The sequence shown here is derived from an EMBL/GenBank/DDBJ whole genome shotgun (WGS) entry which is preliminary data.</text>
</comment>
<dbReference type="EMBL" id="JAHRHJ020000002">
    <property type="protein sequence ID" value="KAH9326206.1"/>
    <property type="molecule type" value="Genomic_DNA"/>
</dbReference>
<reference evidence="1 2" key="1">
    <citation type="journal article" date="2021" name="Nat. Plants">
        <title>The Taxus genome provides insights into paclitaxel biosynthesis.</title>
        <authorList>
            <person name="Xiong X."/>
            <person name="Gou J."/>
            <person name="Liao Q."/>
            <person name="Li Y."/>
            <person name="Zhou Q."/>
            <person name="Bi G."/>
            <person name="Li C."/>
            <person name="Du R."/>
            <person name="Wang X."/>
            <person name="Sun T."/>
            <person name="Guo L."/>
            <person name="Liang H."/>
            <person name="Lu P."/>
            <person name="Wu Y."/>
            <person name="Zhang Z."/>
            <person name="Ro D.K."/>
            <person name="Shang Y."/>
            <person name="Huang S."/>
            <person name="Yan J."/>
        </authorList>
    </citation>
    <scope>NUCLEOTIDE SEQUENCE [LARGE SCALE GENOMIC DNA]</scope>
    <source>
        <strain evidence="1">Ta-2019</strain>
    </source>
</reference>
<gene>
    <name evidence="1" type="ORF">KI387_006384</name>
</gene>
<proteinExistence type="predicted"/>
<feature type="non-terminal residue" evidence="1">
    <location>
        <position position="1"/>
    </location>
</feature>
<dbReference type="Proteomes" id="UP000824469">
    <property type="component" value="Unassembled WGS sequence"/>
</dbReference>
<evidence type="ECO:0000313" key="1">
    <source>
        <dbReference type="EMBL" id="KAH9326206.1"/>
    </source>
</evidence>